<dbReference type="EMBL" id="PHEX01000030">
    <property type="protein sequence ID" value="PKQ28151.1"/>
    <property type="molecule type" value="Genomic_DNA"/>
</dbReference>
<dbReference type="PROSITE" id="PS00816">
    <property type="entry name" value="AIPM_HOMOCIT_SYNTH_2"/>
    <property type="match status" value="1"/>
</dbReference>
<evidence type="ECO:0000313" key="3">
    <source>
        <dbReference type="EMBL" id="PKQ28151.1"/>
    </source>
</evidence>
<evidence type="ECO:0000313" key="4">
    <source>
        <dbReference type="Proteomes" id="UP000233654"/>
    </source>
</evidence>
<dbReference type="PANTHER" id="PTHR42880:SF1">
    <property type="entry name" value="ISOPROPYLMALATE_HOMOCITRATE_CITRAMALATE SYNTHASE FAMILY PROTEIN"/>
    <property type="match status" value="1"/>
</dbReference>
<dbReference type="Gene3D" id="3.20.20.70">
    <property type="entry name" value="Aldolase class I"/>
    <property type="match status" value="1"/>
</dbReference>
<dbReference type="Proteomes" id="UP000233654">
    <property type="component" value="Unassembled WGS sequence"/>
</dbReference>
<dbReference type="PROSITE" id="PS50991">
    <property type="entry name" value="PYR_CT"/>
    <property type="match status" value="1"/>
</dbReference>
<dbReference type="AlphaFoldDB" id="A0A2N3G612"/>
<reference evidence="3 4" key="1">
    <citation type="journal article" date="2017" name="ISME J.">
        <title>Potential for microbial H2 and metal transformations associated with novel bacteria and archaea in deep terrestrial subsurface sediments.</title>
        <authorList>
            <person name="Hernsdorf A.W."/>
            <person name="Amano Y."/>
            <person name="Miyakawa K."/>
            <person name="Ise K."/>
            <person name="Suzuki Y."/>
            <person name="Anantharaman K."/>
            <person name="Probst A."/>
            <person name="Burstein D."/>
            <person name="Thomas B.C."/>
            <person name="Banfield J.F."/>
        </authorList>
    </citation>
    <scope>NUCLEOTIDE SEQUENCE [LARGE SCALE GENOMIC DNA]</scope>
    <source>
        <strain evidence="3">HGW-Actinobacteria-3</strain>
    </source>
</reference>
<accession>A0A2N3G612</accession>
<dbReference type="Pfam" id="PF00682">
    <property type="entry name" value="HMGL-like"/>
    <property type="match status" value="1"/>
</dbReference>
<dbReference type="InterPro" id="IPR013785">
    <property type="entry name" value="Aldolase_TIM"/>
</dbReference>
<evidence type="ECO:0000259" key="2">
    <source>
        <dbReference type="PROSITE" id="PS50991"/>
    </source>
</evidence>
<dbReference type="GO" id="GO:0019752">
    <property type="term" value="P:carboxylic acid metabolic process"/>
    <property type="evidence" value="ECO:0007669"/>
    <property type="project" value="InterPro"/>
</dbReference>
<dbReference type="InterPro" id="IPR000891">
    <property type="entry name" value="PYR_CT"/>
</dbReference>
<proteinExistence type="predicted"/>
<dbReference type="InterPro" id="IPR002034">
    <property type="entry name" value="AIPM/Hcit_synth_CS"/>
</dbReference>
<dbReference type="InterPro" id="IPR054691">
    <property type="entry name" value="LeuA/HCS_post-cat"/>
</dbReference>
<keyword evidence="1" id="KW-0808">Transferase</keyword>
<dbReference type="SUPFAM" id="SSF51569">
    <property type="entry name" value="Aldolase"/>
    <property type="match status" value="1"/>
</dbReference>
<evidence type="ECO:0000256" key="1">
    <source>
        <dbReference type="ARBA" id="ARBA00022679"/>
    </source>
</evidence>
<dbReference type="GO" id="GO:0046912">
    <property type="term" value="F:acyltransferase activity, acyl groups converted into alkyl on transfer"/>
    <property type="evidence" value="ECO:0007669"/>
    <property type="project" value="InterPro"/>
</dbReference>
<name>A0A2N3G612_9ACTN</name>
<dbReference type="PANTHER" id="PTHR42880">
    <property type="entry name" value="HOMOCITRATE SYNTHASE"/>
    <property type="match status" value="1"/>
</dbReference>
<feature type="domain" description="Pyruvate carboxyltransferase" evidence="2">
    <location>
        <begin position="6"/>
        <end position="271"/>
    </location>
</feature>
<dbReference type="Pfam" id="PF22617">
    <property type="entry name" value="HCS_D2"/>
    <property type="match status" value="1"/>
</dbReference>
<sequence length="434" mass="48127">MSENTIYFIDVTNRDGVQTAQLGLAKIEKTIINMYLDQMGVFQSEAGFPTTNHETNYLRGNLALVEEGVLKRLRISGWLRAVKADIELAREMVPELKHINISISTSPQMINGKWHGTRTFDDVCESMREALERAHELDFKTVAVNAEDASRTSMADLIKFAQVARDGGAARVRYCDTLGYDDPFTIYDRIKELAEAVRLDIELHCHNDLGMAVACSVAGARGAIDGGVDAYVNTTVNGIGERAGNADLVSCLLAFMKSSGLEGRYRLDPNIDISHSWRLAKYASYAFGVPIPINQVGVGGNAFAHESGIHADGALKDRRNYELYDCEELGRGEPELVETGRMITTGAYGGVKGFRNVYEHLKIEFGSDEEAREILDLVRLANVTTGKPLTKDELMFVAEHPEEARTILTLSLYQEPKLKEKRTRVTRKVGFPQA</sequence>
<protein>
    <submittedName>
        <fullName evidence="3">Homocitrate synthase</fullName>
    </submittedName>
</protein>
<organism evidence="3 4">
    <name type="scientific">Candidatus Anoxymicrobium japonicum</name>
    <dbReference type="NCBI Taxonomy" id="2013648"/>
    <lineage>
        <taxon>Bacteria</taxon>
        <taxon>Bacillati</taxon>
        <taxon>Actinomycetota</taxon>
        <taxon>Candidatus Geothermincolia</taxon>
        <taxon>Candidatus Geothermincolales</taxon>
        <taxon>Candidatus Anoxymicrobiaceae</taxon>
        <taxon>Candidatus Anoxymicrobium</taxon>
    </lineage>
</organism>
<comment type="caution">
    <text evidence="3">The sequence shown here is derived from an EMBL/GenBank/DDBJ whole genome shotgun (WGS) entry which is preliminary data.</text>
</comment>
<gene>
    <name evidence="3" type="ORF">CVT63_04250</name>
</gene>